<proteinExistence type="predicted"/>
<evidence type="ECO:0000313" key="1">
    <source>
        <dbReference type="EMBL" id="KJA17965.1"/>
    </source>
</evidence>
<keyword evidence="2" id="KW-1185">Reference proteome</keyword>
<reference evidence="2" key="1">
    <citation type="submission" date="2014-04" db="EMBL/GenBank/DDBJ databases">
        <title>Evolutionary Origins and Diversification of the Mycorrhizal Mutualists.</title>
        <authorList>
            <consortium name="DOE Joint Genome Institute"/>
            <consortium name="Mycorrhizal Genomics Consortium"/>
            <person name="Kohler A."/>
            <person name="Kuo A."/>
            <person name="Nagy L.G."/>
            <person name="Floudas D."/>
            <person name="Copeland A."/>
            <person name="Barry K.W."/>
            <person name="Cichocki N."/>
            <person name="Veneault-Fourrey C."/>
            <person name="LaButti K."/>
            <person name="Lindquist E.A."/>
            <person name="Lipzen A."/>
            <person name="Lundell T."/>
            <person name="Morin E."/>
            <person name="Murat C."/>
            <person name="Riley R."/>
            <person name="Ohm R."/>
            <person name="Sun H."/>
            <person name="Tunlid A."/>
            <person name="Henrissat B."/>
            <person name="Grigoriev I.V."/>
            <person name="Hibbett D.S."/>
            <person name="Martin F."/>
        </authorList>
    </citation>
    <scope>NUCLEOTIDE SEQUENCE [LARGE SCALE GENOMIC DNA]</scope>
    <source>
        <strain evidence="2">FD-334 SS-4</strain>
    </source>
</reference>
<sequence>MAAERDAPAGGAAGKERRDRALGCGIAGGLEPGHGACAAGCAGGGDAGVLPAGLSSSRVLKQWMWERGEANGNVEFRGVLGYGMRGVLRRVRITNLQVSVPGDRMGECAILHVQLTYAARRTGLWIKVALVCGMAFLTALRRPTLIVIVVDEQERVGTSRPAHSAVHFVSA</sequence>
<organism evidence="1 2">
    <name type="scientific">Hypholoma sublateritium (strain FD-334 SS-4)</name>
    <dbReference type="NCBI Taxonomy" id="945553"/>
    <lineage>
        <taxon>Eukaryota</taxon>
        <taxon>Fungi</taxon>
        <taxon>Dikarya</taxon>
        <taxon>Basidiomycota</taxon>
        <taxon>Agaricomycotina</taxon>
        <taxon>Agaricomycetes</taxon>
        <taxon>Agaricomycetidae</taxon>
        <taxon>Agaricales</taxon>
        <taxon>Agaricineae</taxon>
        <taxon>Strophariaceae</taxon>
        <taxon>Hypholoma</taxon>
    </lineage>
</organism>
<gene>
    <name evidence="1" type="ORF">HYPSUDRAFT_205814</name>
</gene>
<name>A0A0D2PCD4_HYPSF</name>
<dbReference type="AlphaFoldDB" id="A0A0D2PCD4"/>
<dbReference type="EMBL" id="KN817596">
    <property type="protein sequence ID" value="KJA17965.1"/>
    <property type="molecule type" value="Genomic_DNA"/>
</dbReference>
<protein>
    <submittedName>
        <fullName evidence="1">Uncharacterized protein</fullName>
    </submittedName>
</protein>
<evidence type="ECO:0000313" key="2">
    <source>
        <dbReference type="Proteomes" id="UP000054270"/>
    </source>
</evidence>
<dbReference type="Proteomes" id="UP000054270">
    <property type="component" value="Unassembled WGS sequence"/>
</dbReference>
<accession>A0A0D2PCD4</accession>